<dbReference type="EMBL" id="CAAALY010017180">
    <property type="protein sequence ID" value="VEL13249.1"/>
    <property type="molecule type" value="Genomic_DNA"/>
</dbReference>
<keyword evidence="2" id="KW-1185">Reference proteome</keyword>
<sequence length="296" mass="32723">MDQPDEWIEPQSSSTTALKLPLSPSLQQTSALLPCLIPADQLVGLFSDYITCLADEATKELSIASLEAGEAAVVINSSQQPTAKIQETTKLESTYEAACNFARALLSGLADRLVRPIFNCLSAEDHFNSGDIDRALIASTPAVTLFTKCIVAFGRLEKHFQRQVFISLTCTRKHPFFSWAPSLLCSLRRLIFKADKCLPSPSSTSQTVALKSNMSACSEFLGTDLNIALASLLELAGRLLIWADIAQKSESGIIPSGWCDMLDIWRYLLTADTVQLNRLLYNMYVVILCRWYQRSD</sequence>
<dbReference type="AlphaFoldDB" id="A0A3S5A2H7"/>
<evidence type="ECO:0000313" key="1">
    <source>
        <dbReference type="EMBL" id="VEL13249.1"/>
    </source>
</evidence>
<dbReference type="Proteomes" id="UP000784294">
    <property type="component" value="Unassembled WGS sequence"/>
</dbReference>
<proteinExistence type="predicted"/>
<name>A0A3S5A2H7_9PLAT</name>
<evidence type="ECO:0000313" key="2">
    <source>
        <dbReference type="Proteomes" id="UP000784294"/>
    </source>
</evidence>
<accession>A0A3S5A2H7</accession>
<gene>
    <name evidence="1" type="ORF">PXEA_LOCUS6689</name>
</gene>
<organism evidence="1 2">
    <name type="scientific">Protopolystoma xenopodis</name>
    <dbReference type="NCBI Taxonomy" id="117903"/>
    <lineage>
        <taxon>Eukaryota</taxon>
        <taxon>Metazoa</taxon>
        <taxon>Spiralia</taxon>
        <taxon>Lophotrochozoa</taxon>
        <taxon>Platyhelminthes</taxon>
        <taxon>Monogenea</taxon>
        <taxon>Polyopisthocotylea</taxon>
        <taxon>Polystomatidea</taxon>
        <taxon>Polystomatidae</taxon>
        <taxon>Protopolystoma</taxon>
    </lineage>
</organism>
<reference evidence="1" key="1">
    <citation type="submission" date="2018-11" db="EMBL/GenBank/DDBJ databases">
        <authorList>
            <consortium name="Pathogen Informatics"/>
        </authorList>
    </citation>
    <scope>NUCLEOTIDE SEQUENCE</scope>
</reference>
<comment type="caution">
    <text evidence="1">The sequence shown here is derived from an EMBL/GenBank/DDBJ whole genome shotgun (WGS) entry which is preliminary data.</text>
</comment>
<protein>
    <submittedName>
        <fullName evidence="1">Uncharacterized protein</fullName>
    </submittedName>
</protein>